<dbReference type="AlphaFoldDB" id="A0A162N0I1"/>
<dbReference type="Proteomes" id="UP000075737">
    <property type="component" value="Unassembled WGS sequence"/>
</dbReference>
<keyword evidence="3 12" id="KW-0547">Nucleotide-binding</keyword>
<dbReference type="Pfam" id="PF00271">
    <property type="entry name" value="Helicase_C"/>
    <property type="match status" value="1"/>
</dbReference>
<evidence type="ECO:0000256" key="2">
    <source>
        <dbReference type="ARBA" id="ARBA00022490"/>
    </source>
</evidence>
<feature type="short sequence motif" description="Q motif" evidence="11">
    <location>
        <begin position="8"/>
        <end position="36"/>
    </location>
</feature>
<dbReference type="GO" id="GO:0005829">
    <property type="term" value="C:cytosol"/>
    <property type="evidence" value="ECO:0007669"/>
    <property type="project" value="TreeGrafter"/>
</dbReference>
<evidence type="ECO:0000313" key="17">
    <source>
        <dbReference type="Proteomes" id="UP000075737"/>
    </source>
</evidence>
<evidence type="ECO:0000256" key="1">
    <source>
        <dbReference type="ARBA" id="ARBA00012552"/>
    </source>
</evidence>
<dbReference type="InterPro" id="IPR057325">
    <property type="entry name" value="DeaD_dimer"/>
</dbReference>
<evidence type="ECO:0000256" key="12">
    <source>
        <dbReference type="RuleBase" id="RU000492"/>
    </source>
</evidence>
<dbReference type="GO" id="GO:0005524">
    <property type="term" value="F:ATP binding"/>
    <property type="evidence" value="ECO:0007669"/>
    <property type="project" value="UniProtKB-KW"/>
</dbReference>
<evidence type="ECO:0000256" key="4">
    <source>
        <dbReference type="ARBA" id="ARBA00022801"/>
    </source>
</evidence>
<dbReference type="GO" id="GO:0003723">
    <property type="term" value="F:RNA binding"/>
    <property type="evidence" value="ECO:0007669"/>
    <property type="project" value="UniProtKB-ARBA"/>
</dbReference>
<evidence type="ECO:0000259" key="15">
    <source>
        <dbReference type="PROSITE" id="PS51195"/>
    </source>
</evidence>
<dbReference type="FunFam" id="3.40.50.300:FF:000108">
    <property type="entry name" value="ATP-dependent RNA helicase RhlE"/>
    <property type="match status" value="1"/>
</dbReference>
<dbReference type="SMART" id="SM00490">
    <property type="entry name" value="HELICc"/>
    <property type="match status" value="1"/>
</dbReference>
<dbReference type="CDD" id="cd00268">
    <property type="entry name" value="DEADc"/>
    <property type="match status" value="1"/>
</dbReference>
<dbReference type="SMART" id="SM00487">
    <property type="entry name" value="DEXDc"/>
    <property type="match status" value="1"/>
</dbReference>
<dbReference type="SUPFAM" id="SSF52540">
    <property type="entry name" value="P-loop containing nucleoside triphosphate hydrolases"/>
    <property type="match status" value="1"/>
</dbReference>
<evidence type="ECO:0000256" key="3">
    <source>
        <dbReference type="ARBA" id="ARBA00022741"/>
    </source>
</evidence>
<evidence type="ECO:0000313" key="16">
    <source>
        <dbReference type="EMBL" id="KYO68633.1"/>
    </source>
</evidence>
<evidence type="ECO:0000259" key="13">
    <source>
        <dbReference type="PROSITE" id="PS51192"/>
    </source>
</evidence>
<comment type="similarity">
    <text evidence="8 12">Belongs to the DEAD box helicase family.</text>
</comment>
<evidence type="ECO:0000256" key="10">
    <source>
        <dbReference type="ARBA" id="ARBA00067932"/>
    </source>
</evidence>
<dbReference type="PROSITE" id="PS51192">
    <property type="entry name" value="HELICASE_ATP_BIND_1"/>
    <property type="match status" value="1"/>
</dbReference>
<dbReference type="PANTHER" id="PTHR47959">
    <property type="entry name" value="ATP-DEPENDENT RNA HELICASE RHLE-RELATED"/>
    <property type="match status" value="1"/>
</dbReference>
<dbReference type="InterPro" id="IPR014001">
    <property type="entry name" value="Helicase_ATP-bd"/>
</dbReference>
<dbReference type="Pfam" id="PF00270">
    <property type="entry name" value="DEAD"/>
    <property type="match status" value="1"/>
</dbReference>
<dbReference type="InterPro" id="IPR050079">
    <property type="entry name" value="DEAD_box_RNA_helicase"/>
</dbReference>
<dbReference type="OrthoDB" id="9805696at2"/>
<protein>
    <recommendedName>
        <fullName evidence="10">ATP-dependent RNA helicase CshA</fullName>
        <ecNumber evidence="1">3.6.4.13</ecNumber>
    </recommendedName>
</protein>
<keyword evidence="4 12" id="KW-0378">Hydrolase</keyword>
<gene>
    <name evidence="16" type="primary">cshA</name>
    <name evidence="16" type="ORF">ATZ99_01420</name>
</gene>
<feature type="domain" description="Helicase C-terminal" evidence="14">
    <location>
        <begin position="221"/>
        <end position="383"/>
    </location>
</feature>
<keyword evidence="2" id="KW-0963">Cytoplasm</keyword>
<name>A0A162N0I1_9FIRM</name>
<dbReference type="InterPro" id="IPR001650">
    <property type="entry name" value="Helicase_C-like"/>
</dbReference>
<dbReference type="GO" id="GO:0003724">
    <property type="term" value="F:RNA helicase activity"/>
    <property type="evidence" value="ECO:0007669"/>
    <property type="project" value="UniProtKB-EC"/>
</dbReference>
<dbReference type="PROSITE" id="PS00039">
    <property type="entry name" value="DEAD_ATP_HELICASE"/>
    <property type="match status" value="1"/>
</dbReference>
<dbReference type="PROSITE" id="PS51194">
    <property type="entry name" value="HELICASE_CTER"/>
    <property type="match status" value="1"/>
</dbReference>
<sequence>MKEKKEVKGFNEFNLSKEVLKAIEEMGFEEPTPIQYKTIPEILENKDVIGQAQTGTGKTAAFGIPIIERVDSSKKNAQALVLCPTRELAVQVSEELKHLSKYKKGINIVPIYGGQAIERQIQLLKMGVQIVIGTPGRIIDHLKRKTLKVDNIKYFVLDEADEMLNMGFIEDVEWILDKTPKEKQIVLFSATMPQEILMLAKKYQKNPVFIKVVHDELTVPSVEQKYIEVKEEDKIEVLSRLVDLYTIKKAMVFCNTKRKVDEVADLLQARGYLAEGLHGDMRQSQRNKVIEKFRKGHLEILVATDVAARGLDIENVEVVFNFDVPQDVEYYVHRIGRTARAGKEGKAYSFVTKKDFYRLKDIQKYIGKKIKLEKIPTLLEIGEKRLEEYLRYIRAEIEKGANQKLYDIIERLAGTEYTTLDIAANLLKLLLVEKDIIVKE</sequence>
<evidence type="ECO:0000256" key="7">
    <source>
        <dbReference type="ARBA" id="ARBA00023016"/>
    </source>
</evidence>
<evidence type="ECO:0000256" key="5">
    <source>
        <dbReference type="ARBA" id="ARBA00022806"/>
    </source>
</evidence>
<comment type="catalytic activity">
    <reaction evidence="9">
        <text>ATP + H2O = ADP + phosphate + H(+)</text>
        <dbReference type="Rhea" id="RHEA:13065"/>
        <dbReference type="ChEBI" id="CHEBI:15377"/>
        <dbReference type="ChEBI" id="CHEBI:15378"/>
        <dbReference type="ChEBI" id="CHEBI:30616"/>
        <dbReference type="ChEBI" id="CHEBI:43474"/>
        <dbReference type="ChEBI" id="CHEBI:456216"/>
        <dbReference type="EC" id="3.6.4.13"/>
    </reaction>
</comment>
<feature type="domain" description="Helicase ATP-binding" evidence="13">
    <location>
        <begin position="39"/>
        <end position="210"/>
    </location>
</feature>
<accession>A0A162N0I1</accession>
<dbReference type="GO" id="GO:0016887">
    <property type="term" value="F:ATP hydrolysis activity"/>
    <property type="evidence" value="ECO:0007669"/>
    <property type="project" value="RHEA"/>
</dbReference>
<dbReference type="EC" id="3.6.4.13" evidence="1"/>
<dbReference type="Pfam" id="PF25399">
    <property type="entry name" value="DeaD_dimer"/>
    <property type="match status" value="1"/>
</dbReference>
<dbReference type="PANTHER" id="PTHR47959:SF13">
    <property type="entry name" value="ATP-DEPENDENT RNA HELICASE RHLE"/>
    <property type="match status" value="1"/>
</dbReference>
<dbReference type="InterPro" id="IPR011545">
    <property type="entry name" value="DEAD/DEAH_box_helicase_dom"/>
</dbReference>
<evidence type="ECO:0000256" key="11">
    <source>
        <dbReference type="PROSITE-ProRule" id="PRU00552"/>
    </source>
</evidence>
<organism evidence="16 17">
    <name type="scientific">Thermovenabulum gondwanense</name>
    <dbReference type="NCBI Taxonomy" id="520767"/>
    <lineage>
        <taxon>Bacteria</taxon>
        <taxon>Bacillati</taxon>
        <taxon>Bacillota</taxon>
        <taxon>Clostridia</taxon>
        <taxon>Thermosediminibacterales</taxon>
        <taxon>Thermosediminibacteraceae</taxon>
        <taxon>Thermovenabulum</taxon>
    </lineage>
</organism>
<evidence type="ECO:0000256" key="9">
    <source>
        <dbReference type="ARBA" id="ARBA00047984"/>
    </source>
</evidence>
<reference evidence="16 17" key="1">
    <citation type="submission" date="2015-12" db="EMBL/GenBank/DDBJ databases">
        <title>Draft genome of Thermovenabulum gondwanense isolated from a red thermophilic microbial mat colonisisng an outflow channel of a bore well.</title>
        <authorList>
            <person name="Patel B.K."/>
        </authorList>
    </citation>
    <scope>NUCLEOTIDE SEQUENCE [LARGE SCALE GENOMIC DNA]</scope>
    <source>
        <strain evidence="16 17">R270</strain>
    </source>
</reference>
<dbReference type="InterPro" id="IPR044742">
    <property type="entry name" value="DEAD/DEAH_RhlB"/>
</dbReference>
<dbReference type="PATRIC" id="fig|520767.4.peg.149"/>
<keyword evidence="6 12" id="KW-0067">ATP-binding</keyword>
<dbReference type="Gene3D" id="3.40.50.300">
    <property type="entry name" value="P-loop containing nucleotide triphosphate hydrolases"/>
    <property type="match status" value="2"/>
</dbReference>
<dbReference type="InterPro" id="IPR027417">
    <property type="entry name" value="P-loop_NTPase"/>
</dbReference>
<dbReference type="STRING" id="520767.ATZ99_01420"/>
<keyword evidence="7" id="KW-0346">Stress response</keyword>
<comment type="caution">
    <text evidence="16">The sequence shown here is derived from an EMBL/GenBank/DDBJ whole genome shotgun (WGS) entry which is preliminary data.</text>
</comment>
<dbReference type="InterPro" id="IPR000629">
    <property type="entry name" value="RNA-helicase_DEAD-box_CS"/>
</dbReference>
<keyword evidence="17" id="KW-1185">Reference proteome</keyword>
<dbReference type="InterPro" id="IPR014014">
    <property type="entry name" value="RNA_helicase_DEAD_Q_motif"/>
</dbReference>
<dbReference type="CDD" id="cd18787">
    <property type="entry name" value="SF2_C_DEAD"/>
    <property type="match status" value="1"/>
</dbReference>
<feature type="domain" description="DEAD-box RNA helicase Q" evidence="15">
    <location>
        <begin position="8"/>
        <end position="36"/>
    </location>
</feature>
<proteinExistence type="inferred from homology"/>
<dbReference type="PROSITE" id="PS51195">
    <property type="entry name" value="Q_MOTIF"/>
    <property type="match status" value="1"/>
</dbReference>
<keyword evidence="5 12" id="KW-0347">Helicase</keyword>
<evidence type="ECO:0000259" key="14">
    <source>
        <dbReference type="PROSITE" id="PS51194"/>
    </source>
</evidence>
<dbReference type="RefSeq" id="WP_068747336.1">
    <property type="nucleotide sequence ID" value="NZ_LOHZ01000015.1"/>
</dbReference>
<evidence type="ECO:0000256" key="8">
    <source>
        <dbReference type="ARBA" id="ARBA00038437"/>
    </source>
</evidence>
<evidence type="ECO:0000256" key="6">
    <source>
        <dbReference type="ARBA" id="ARBA00022840"/>
    </source>
</evidence>
<dbReference type="EMBL" id="LOHZ01000015">
    <property type="protein sequence ID" value="KYO68633.1"/>
    <property type="molecule type" value="Genomic_DNA"/>
</dbReference>